<keyword evidence="2" id="KW-1133">Transmembrane helix</keyword>
<feature type="transmembrane region" description="Helical" evidence="2">
    <location>
        <begin position="243"/>
        <end position="264"/>
    </location>
</feature>
<keyword evidence="4" id="KW-1185">Reference proteome</keyword>
<reference evidence="3 4" key="1">
    <citation type="submission" date="2024-06" db="EMBL/GenBank/DDBJ databases">
        <title>The Natural Products Discovery Center: Release of the First 8490 Sequenced Strains for Exploring Actinobacteria Biosynthetic Diversity.</title>
        <authorList>
            <person name="Kalkreuter E."/>
            <person name="Kautsar S.A."/>
            <person name="Yang D."/>
            <person name="Bader C.D."/>
            <person name="Teijaro C.N."/>
            <person name="Fluegel L."/>
            <person name="Davis C.M."/>
            <person name="Simpson J.R."/>
            <person name="Lauterbach L."/>
            <person name="Steele A.D."/>
            <person name="Gui C."/>
            <person name="Meng S."/>
            <person name="Li G."/>
            <person name="Viehrig K."/>
            <person name="Ye F."/>
            <person name="Su P."/>
            <person name="Kiefer A.F."/>
            <person name="Nichols A."/>
            <person name="Cepeda A.J."/>
            <person name="Yan W."/>
            <person name="Fan B."/>
            <person name="Jiang Y."/>
            <person name="Adhikari A."/>
            <person name="Zheng C.-J."/>
            <person name="Schuster L."/>
            <person name="Cowan T.M."/>
            <person name="Smanski M.J."/>
            <person name="Chevrette M.G."/>
            <person name="De Carvalho L.P.S."/>
            <person name="Shen B."/>
        </authorList>
    </citation>
    <scope>NUCLEOTIDE SEQUENCE [LARGE SCALE GENOMIC DNA]</scope>
    <source>
        <strain evidence="3 4">NPDC033843</strain>
    </source>
</reference>
<feature type="compositionally biased region" description="Polar residues" evidence="1">
    <location>
        <begin position="1"/>
        <end position="12"/>
    </location>
</feature>
<evidence type="ECO:0000313" key="3">
    <source>
        <dbReference type="EMBL" id="MEU3781329.1"/>
    </source>
</evidence>
<evidence type="ECO:0000256" key="2">
    <source>
        <dbReference type="SAM" id="Phobius"/>
    </source>
</evidence>
<dbReference type="EMBL" id="JBEZVE010000006">
    <property type="protein sequence ID" value="MEU3781329.1"/>
    <property type="molecule type" value="Genomic_DNA"/>
</dbReference>
<dbReference type="RefSeq" id="WP_361702109.1">
    <property type="nucleotide sequence ID" value="NZ_JBEZVE010000006.1"/>
</dbReference>
<feature type="transmembrane region" description="Helical" evidence="2">
    <location>
        <begin position="85"/>
        <end position="104"/>
    </location>
</feature>
<feature type="transmembrane region" description="Helical" evidence="2">
    <location>
        <begin position="47"/>
        <end position="65"/>
    </location>
</feature>
<accession>A0ABV2ZFL0</accession>
<proteinExistence type="predicted"/>
<sequence>MSAGLNTSTQTAGEPAPTRTESPGEGHHAGAVLALARFETRELLQQVPVLFFFALYVGFVVLRLMSKDGMDDFPVLNTVDRRTQVAPLLFAVALLICTNSAALRSRKHGTVQQFGVLPMEPWRRTLAHVLSVIPYAALTALVVAAEFTREALKPGAIGHGSLGELAVGPLSVLMAGITGVLLARLLPSPFIPILFVIALYVLITLASALLGIEGKWVGWLSPILFSDSSGGDPVPADLLGRPAGWHALYVTAACVLLACAALLLSGGRTRAVKAATALALAATAVGAIGQIPRDTADLDAARKTASETPQKVQSCTRYGGSTYCSFPEWKGVRPEWAEVVDRLQSLAGGSAAQVPLTVRQRIYNGEEVDAALDPSATPGEVTVGTRWGGNRVPEFAVGAASVLVGGSENVTLQEMCDARTVTVMWLVLGADPTPMATFQHVRLDDTTSGSGQVLAPTNGLSMTATQTAVVRELLAGPRAEMTARVKAHWAQLTSASTTTAQAAKLLGVAVPKEAEKCEE</sequence>
<evidence type="ECO:0000313" key="4">
    <source>
        <dbReference type="Proteomes" id="UP001550739"/>
    </source>
</evidence>
<feature type="transmembrane region" description="Helical" evidence="2">
    <location>
        <begin position="190"/>
        <end position="212"/>
    </location>
</feature>
<feature type="region of interest" description="Disordered" evidence="1">
    <location>
        <begin position="1"/>
        <end position="26"/>
    </location>
</feature>
<gene>
    <name evidence="3" type="ORF">AB0E89_12215</name>
</gene>
<organism evidence="3 4">
    <name type="scientific">Streptomyces sp. 900129855</name>
    <dbReference type="NCBI Taxonomy" id="3155129"/>
    <lineage>
        <taxon>Bacteria</taxon>
        <taxon>Bacillati</taxon>
        <taxon>Actinomycetota</taxon>
        <taxon>Actinomycetes</taxon>
        <taxon>Kitasatosporales</taxon>
        <taxon>Streptomycetaceae</taxon>
        <taxon>Streptomyces</taxon>
    </lineage>
</organism>
<evidence type="ECO:0000256" key="1">
    <source>
        <dbReference type="SAM" id="MobiDB-lite"/>
    </source>
</evidence>
<feature type="transmembrane region" description="Helical" evidence="2">
    <location>
        <begin position="271"/>
        <end position="289"/>
    </location>
</feature>
<name>A0ABV2ZFL0_9ACTN</name>
<feature type="transmembrane region" description="Helical" evidence="2">
    <location>
        <begin position="125"/>
        <end position="145"/>
    </location>
</feature>
<protein>
    <submittedName>
        <fullName evidence="3">ABC transporter permease</fullName>
    </submittedName>
</protein>
<dbReference type="Proteomes" id="UP001550739">
    <property type="component" value="Unassembled WGS sequence"/>
</dbReference>
<keyword evidence="2" id="KW-0472">Membrane</keyword>
<feature type="transmembrane region" description="Helical" evidence="2">
    <location>
        <begin position="165"/>
        <end position="183"/>
    </location>
</feature>
<keyword evidence="2" id="KW-0812">Transmembrane</keyword>
<comment type="caution">
    <text evidence="3">The sequence shown here is derived from an EMBL/GenBank/DDBJ whole genome shotgun (WGS) entry which is preliminary data.</text>
</comment>